<comment type="caution">
    <text evidence="2">The sequence shown here is derived from an EMBL/GenBank/DDBJ whole genome shotgun (WGS) entry which is preliminary data.</text>
</comment>
<dbReference type="EMBL" id="JARQWQ010000053">
    <property type="protein sequence ID" value="KAK2556819.1"/>
    <property type="molecule type" value="Genomic_DNA"/>
</dbReference>
<evidence type="ECO:0000256" key="1">
    <source>
        <dbReference type="SAM" id="MobiDB-lite"/>
    </source>
</evidence>
<keyword evidence="3" id="KW-1185">Reference proteome</keyword>
<dbReference type="Proteomes" id="UP001249851">
    <property type="component" value="Unassembled WGS sequence"/>
</dbReference>
<reference evidence="2" key="1">
    <citation type="journal article" date="2023" name="G3 (Bethesda)">
        <title>Whole genome assembly and annotation of the endangered Caribbean coral Acropora cervicornis.</title>
        <authorList>
            <person name="Selwyn J.D."/>
            <person name="Vollmer S.V."/>
        </authorList>
    </citation>
    <scope>NUCLEOTIDE SEQUENCE</scope>
    <source>
        <strain evidence="2">K2</strain>
    </source>
</reference>
<organism evidence="2 3">
    <name type="scientific">Acropora cervicornis</name>
    <name type="common">Staghorn coral</name>
    <dbReference type="NCBI Taxonomy" id="6130"/>
    <lineage>
        <taxon>Eukaryota</taxon>
        <taxon>Metazoa</taxon>
        <taxon>Cnidaria</taxon>
        <taxon>Anthozoa</taxon>
        <taxon>Hexacorallia</taxon>
        <taxon>Scleractinia</taxon>
        <taxon>Astrocoeniina</taxon>
        <taxon>Acroporidae</taxon>
        <taxon>Acropora</taxon>
    </lineage>
</organism>
<sequence>MSKLAKNVRLPKGLTPKSTTFQQTAISRSLRKRALATSLSLNADSCKSVPFPIDIKHFCSEINDKKTR</sequence>
<evidence type="ECO:0000313" key="3">
    <source>
        <dbReference type="Proteomes" id="UP001249851"/>
    </source>
</evidence>
<accession>A0AAD9V0I4</accession>
<reference evidence="2" key="2">
    <citation type="journal article" date="2023" name="Science">
        <title>Genomic signatures of disease resistance in endangered staghorn corals.</title>
        <authorList>
            <person name="Vollmer S.V."/>
            <person name="Selwyn J.D."/>
            <person name="Despard B.A."/>
            <person name="Roesel C.L."/>
        </authorList>
    </citation>
    <scope>NUCLEOTIDE SEQUENCE</scope>
    <source>
        <strain evidence="2">K2</strain>
    </source>
</reference>
<feature type="region of interest" description="Disordered" evidence="1">
    <location>
        <begin position="1"/>
        <end position="21"/>
    </location>
</feature>
<evidence type="ECO:0000313" key="2">
    <source>
        <dbReference type="EMBL" id="KAK2556819.1"/>
    </source>
</evidence>
<dbReference type="AlphaFoldDB" id="A0AAD9V0I4"/>
<name>A0AAD9V0I4_ACRCE</name>
<proteinExistence type="predicted"/>
<protein>
    <submittedName>
        <fullName evidence="2">Uncharacterized protein</fullName>
    </submittedName>
</protein>
<gene>
    <name evidence="2" type="ORF">P5673_021028</name>
</gene>